<dbReference type="Pfam" id="PF05488">
    <property type="entry name" value="PAAR_motif"/>
    <property type="match status" value="1"/>
</dbReference>
<evidence type="ECO:0000313" key="1">
    <source>
        <dbReference type="EMBL" id="QQK06123.1"/>
    </source>
</evidence>
<dbReference type="Gene3D" id="2.60.200.60">
    <property type="match status" value="1"/>
</dbReference>
<accession>A0A7T7AKR5</accession>
<reference evidence="1 2" key="1">
    <citation type="submission" date="2020-12" db="EMBL/GenBank/DDBJ databases">
        <title>Complete genome sequence of Burkholderia anthina BJQ0011.</title>
        <authorList>
            <person name="Xu Y."/>
        </authorList>
    </citation>
    <scope>NUCLEOTIDE SEQUENCE [LARGE SCALE GENOMIC DNA]</scope>
    <source>
        <strain evidence="1 2">BJQ0011</strain>
    </source>
</reference>
<dbReference type="RefSeq" id="WP_175752696.1">
    <property type="nucleotide sequence ID" value="NZ_CADETT010000068.1"/>
</dbReference>
<dbReference type="AlphaFoldDB" id="A0A7T7AKR5"/>
<organism evidence="1 2">
    <name type="scientific">Burkholderia anthina</name>
    <dbReference type="NCBI Taxonomy" id="179879"/>
    <lineage>
        <taxon>Bacteria</taxon>
        <taxon>Pseudomonadati</taxon>
        <taxon>Pseudomonadota</taxon>
        <taxon>Betaproteobacteria</taxon>
        <taxon>Burkholderiales</taxon>
        <taxon>Burkholderiaceae</taxon>
        <taxon>Burkholderia</taxon>
        <taxon>Burkholderia cepacia complex</taxon>
    </lineage>
</organism>
<dbReference type="EMBL" id="CP066770">
    <property type="protein sequence ID" value="QQK06123.1"/>
    <property type="molecule type" value="Genomic_DNA"/>
</dbReference>
<sequence>MRLIIRVDDLHVHGGRVESVAATSKVMRRAVARVSDTCSYPIHGTCPIADGDPQFNVEGRAAAFDAHETSCGAALISSLPHSGRT</sequence>
<dbReference type="Proteomes" id="UP000596205">
    <property type="component" value="Chromosome 2"/>
</dbReference>
<dbReference type="InterPro" id="IPR008727">
    <property type="entry name" value="PAAR_motif"/>
</dbReference>
<dbReference type="KEGG" id="bann:JFN94_19910"/>
<dbReference type="CDD" id="cd14744">
    <property type="entry name" value="PAAR_CT_2"/>
    <property type="match status" value="1"/>
</dbReference>
<gene>
    <name evidence="1" type="ORF">JFN94_19910</name>
</gene>
<protein>
    <submittedName>
        <fullName evidence="1">PAAR domain-containing protein</fullName>
    </submittedName>
</protein>
<proteinExistence type="predicted"/>
<evidence type="ECO:0000313" key="2">
    <source>
        <dbReference type="Proteomes" id="UP000596205"/>
    </source>
</evidence>
<name>A0A7T7AKR5_9BURK</name>